<name>A0A820EHX8_9BILA</name>
<protein>
    <submittedName>
        <fullName evidence="1">Uncharacterized protein</fullName>
    </submittedName>
</protein>
<feature type="non-terminal residue" evidence="1">
    <location>
        <position position="1"/>
    </location>
</feature>
<accession>A0A820EHX8</accession>
<proteinExistence type="predicted"/>
<sequence>MLAILHAMNRLQISFENINRKNDAEIVLTHAEIESNHEI</sequence>
<reference evidence="1" key="1">
    <citation type="submission" date="2021-02" db="EMBL/GenBank/DDBJ databases">
        <authorList>
            <person name="Nowell W R."/>
        </authorList>
    </citation>
    <scope>NUCLEOTIDE SEQUENCE</scope>
</reference>
<organism evidence="1 2">
    <name type="scientific">Rotaria sordida</name>
    <dbReference type="NCBI Taxonomy" id="392033"/>
    <lineage>
        <taxon>Eukaryota</taxon>
        <taxon>Metazoa</taxon>
        <taxon>Spiralia</taxon>
        <taxon>Gnathifera</taxon>
        <taxon>Rotifera</taxon>
        <taxon>Eurotatoria</taxon>
        <taxon>Bdelloidea</taxon>
        <taxon>Philodinida</taxon>
        <taxon>Philodinidae</taxon>
        <taxon>Rotaria</taxon>
    </lineage>
</organism>
<evidence type="ECO:0000313" key="2">
    <source>
        <dbReference type="Proteomes" id="UP000663823"/>
    </source>
</evidence>
<gene>
    <name evidence="1" type="ORF">OTI717_LOCUS40279</name>
</gene>
<comment type="caution">
    <text evidence="1">The sequence shown here is derived from an EMBL/GenBank/DDBJ whole genome shotgun (WGS) entry which is preliminary data.</text>
</comment>
<dbReference type="Proteomes" id="UP000663823">
    <property type="component" value="Unassembled WGS sequence"/>
</dbReference>
<dbReference type="AlphaFoldDB" id="A0A820EHX8"/>
<dbReference type="EMBL" id="CAJOAX010031204">
    <property type="protein sequence ID" value="CAF4246406.1"/>
    <property type="molecule type" value="Genomic_DNA"/>
</dbReference>
<evidence type="ECO:0000313" key="1">
    <source>
        <dbReference type="EMBL" id="CAF4246406.1"/>
    </source>
</evidence>